<keyword evidence="2" id="KW-1185">Reference proteome</keyword>
<protein>
    <recommendedName>
        <fullName evidence="3">AMP-dependent synthetase</fullName>
    </recommendedName>
</protein>
<evidence type="ECO:0000313" key="1">
    <source>
        <dbReference type="EMBL" id="KEO52238.1"/>
    </source>
</evidence>
<reference evidence="1 2" key="1">
    <citation type="journal article" date="2015" name="Antonie Van Leeuwenhoek">
        <title>Thioclava indica sp. nov., isolated from surface seawater of the Indian Ocean.</title>
        <authorList>
            <person name="Liu Y."/>
            <person name="Lai Q."/>
            <person name="Du J."/>
            <person name="Xu H."/>
            <person name="Jiang L."/>
            <person name="Shao Z."/>
        </authorList>
    </citation>
    <scope>NUCLEOTIDE SEQUENCE [LARGE SCALE GENOMIC DNA]</scope>
    <source>
        <strain evidence="1 2">DT23-4</strain>
    </source>
</reference>
<dbReference type="PANTHER" id="PTHR43845">
    <property type="entry name" value="BLR5969 PROTEIN"/>
    <property type="match status" value="1"/>
</dbReference>
<comment type="caution">
    <text evidence="1">The sequence shown here is derived from an EMBL/GenBank/DDBJ whole genome shotgun (WGS) entry which is preliminary data.</text>
</comment>
<dbReference type="Proteomes" id="UP000027471">
    <property type="component" value="Unassembled WGS sequence"/>
</dbReference>
<dbReference type="EMBL" id="AUNB01000084">
    <property type="protein sequence ID" value="KEO52238.1"/>
    <property type="molecule type" value="Genomic_DNA"/>
</dbReference>
<dbReference type="Gene3D" id="3.40.50.12780">
    <property type="entry name" value="N-terminal domain of ligase-like"/>
    <property type="match status" value="1"/>
</dbReference>
<evidence type="ECO:0000313" key="2">
    <source>
        <dbReference type="Proteomes" id="UP000027471"/>
    </source>
</evidence>
<dbReference type="AlphaFoldDB" id="A0A074J9H3"/>
<dbReference type="STRING" id="1353528.DT23_08105"/>
<dbReference type="eggNOG" id="COG1541">
    <property type="taxonomic scope" value="Bacteria"/>
</dbReference>
<accession>A0A074J9H3</accession>
<evidence type="ECO:0008006" key="3">
    <source>
        <dbReference type="Google" id="ProtNLM"/>
    </source>
</evidence>
<gene>
    <name evidence="1" type="ORF">DT23_08105</name>
</gene>
<dbReference type="SUPFAM" id="SSF56801">
    <property type="entry name" value="Acetyl-CoA synthetase-like"/>
    <property type="match status" value="1"/>
</dbReference>
<dbReference type="Gene3D" id="3.30.300.30">
    <property type="match status" value="1"/>
</dbReference>
<organism evidence="1 2">
    <name type="scientific">Thioclava indica</name>
    <dbReference type="NCBI Taxonomy" id="1353528"/>
    <lineage>
        <taxon>Bacteria</taxon>
        <taxon>Pseudomonadati</taxon>
        <taxon>Pseudomonadota</taxon>
        <taxon>Alphaproteobacteria</taxon>
        <taxon>Rhodobacterales</taxon>
        <taxon>Paracoccaceae</taxon>
        <taxon>Thioclava</taxon>
    </lineage>
</organism>
<dbReference type="InterPro" id="IPR045851">
    <property type="entry name" value="AMP-bd_C_sf"/>
</dbReference>
<name>A0A074J9H3_9RHOB</name>
<proteinExistence type="predicted"/>
<dbReference type="PANTHER" id="PTHR43845:SF1">
    <property type="entry name" value="BLR5969 PROTEIN"/>
    <property type="match status" value="1"/>
</dbReference>
<sequence length="457" mass="48517">MTDENRFAMCAVTAAASAGSHKFNLSNFNICCAASYARYEGGFPQQKKGREMGEFYDELETRSEDAREAAIAAALPGLIANAMKASGIAAHLNGVEAAQITDRAALAKLPVLRKSDLGVAQKSAPPFGGLTTKPAHAFAHIFQSPGPIYEPGDVTHDWWRLGRFAHAAGVGRDDIVQNCFGYHLTPAGMMFESAARAVGAAVLPAGTGQTELQVRAAADIGTTTYAGTPDYLRIILEKADEMGVKLALTKATVSGGALFPSLRQTYADRGIGCLQCYATADLGNIAYESAAMEGMIVDEGVIVEIVRPGTGDPVAPGEVGEVVVTTLNPDYPLIRFATGDLSAVMQGVSSCGRSNMRIKGWMGRADQTTKIKGMFVRPEQVADFVATHPQVQKARVIASRNGEMDVMTVQIETDAREPAEFDAGIRAALKMKGVIELVAPGALPNDGKVIDDQRNYD</sequence>
<dbReference type="InterPro" id="IPR042099">
    <property type="entry name" value="ANL_N_sf"/>
</dbReference>